<keyword evidence="7 10" id="KW-0238">DNA-binding</keyword>
<evidence type="ECO:0000256" key="6">
    <source>
        <dbReference type="ARBA" id="ARBA00023118"/>
    </source>
</evidence>
<dbReference type="InterPro" id="IPR050646">
    <property type="entry name" value="Cas1"/>
</dbReference>
<dbReference type="Proteomes" id="UP000238701">
    <property type="component" value="Unassembled WGS sequence"/>
</dbReference>
<comment type="similarity">
    <text evidence="10">Belongs to the CRISPR-associated endonuclease Cas1 family.</text>
</comment>
<dbReference type="Gene3D" id="1.20.120.920">
    <property type="entry name" value="CRISPR-associated endonuclease Cas1, C-terminal domain"/>
    <property type="match status" value="1"/>
</dbReference>
<evidence type="ECO:0000256" key="2">
    <source>
        <dbReference type="ARBA" id="ARBA00022723"/>
    </source>
</evidence>
<accession>A0A2U3KBB7</accession>
<dbReference type="EC" id="3.1.-.-" evidence="10"/>
<dbReference type="InterPro" id="IPR002729">
    <property type="entry name" value="CRISPR-assoc_Cas1"/>
</dbReference>
<protein>
    <recommendedName>
        <fullName evidence="10">CRISPR-associated endonuclease Cas1</fullName>
        <ecNumber evidence="10">3.1.-.-</ecNumber>
    </recommendedName>
</protein>
<dbReference type="GO" id="GO:0004519">
    <property type="term" value="F:endonuclease activity"/>
    <property type="evidence" value="ECO:0007669"/>
    <property type="project" value="UniProtKB-UniRule"/>
</dbReference>
<evidence type="ECO:0000259" key="11">
    <source>
        <dbReference type="PROSITE" id="PS50943"/>
    </source>
</evidence>
<dbReference type="GO" id="GO:0046872">
    <property type="term" value="F:metal ion binding"/>
    <property type="evidence" value="ECO:0007669"/>
    <property type="project" value="UniProtKB-UniRule"/>
</dbReference>
<keyword evidence="4 10" id="KW-0378">Hydrolase</keyword>
<dbReference type="OrthoDB" id="106936at2"/>
<dbReference type="PANTHER" id="PTHR34353">
    <property type="entry name" value="CRISPR-ASSOCIATED ENDONUCLEASE CAS1 1"/>
    <property type="match status" value="1"/>
</dbReference>
<evidence type="ECO:0000256" key="7">
    <source>
        <dbReference type="ARBA" id="ARBA00023125"/>
    </source>
</evidence>
<dbReference type="PROSITE" id="PS50943">
    <property type="entry name" value="HTH_CROC1"/>
    <property type="match status" value="1"/>
</dbReference>
<dbReference type="PANTHER" id="PTHR34353:SF2">
    <property type="entry name" value="CRISPR-ASSOCIATED ENDONUCLEASE CAS1 1"/>
    <property type="match status" value="1"/>
</dbReference>
<evidence type="ECO:0000256" key="8">
    <source>
        <dbReference type="ARBA" id="ARBA00023211"/>
    </source>
</evidence>
<feature type="binding site" evidence="10">
    <location>
        <position position="260"/>
    </location>
    <ligand>
        <name>Mn(2+)</name>
        <dbReference type="ChEBI" id="CHEBI:29035"/>
    </ligand>
</feature>
<dbReference type="Pfam" id="PF01867">
    <property type="entry name" value="Cas_Cas1"/>
    <property type="match status" value="1"/>
</dbReference>
<dbReference type="GO" id="GO:0043571">
    <property type="term" value="P:maintenance of CRISPR repeat elements"/>
    <property type="evidence" value="ECO:0007669"/>
    <property type="project" value="UniProtKB-UniRule"/>
</dbReference>
<keyword evidence="1 10" id="KW-0540">Nuclease</keyword>
<evidence type="ECO:0000256" key="1">
    <source>
        <dbReference type="ARBA" id="ARBA00022722"/>
    </source>
</evidence>
<dbReference type="InterPro" id="IPR001387">
    <property type="entry name" value="Cro/C1-type_HTH"/>
</dbReference>
<keyword evidence="3 10" id="KW-0255">Endonuclease</keyword>
<dbReference type="GO" id="GO:0051607">
    <property type="term" value="P:defense response to virus"/>
    <property type="evidence" value="ECO:0007669"/>
    <property type="project" value="UniProtKB-UniRule"/>
</dbReference>
<keyword evidence="5 10" id="KW-0460">Magnesium</keyword>
<comment type="function">
    <text evidence="10">CRISPR (clustered regularly interspaced short palindromic repeat), is an adaptive immune system that provides protection against mobile genetic elements (viruses, transposable elements and conjugative plasmids). CRISPR clusters contain spacers, sequences complementary to antecedent mobile elements, and target invading nucleic acids. CRISPR clusters are transcribed and processed into CRISPR RNA (crRNA). Acts as a dsDNA endonuclease. Involved in the integration of spacer DNA into the CRISPR cassette.</text>
</comment>
<dbReference type="SUPFAM" id="SSF47413">
    <property type="entry name" value="lambda repressor-like DNA-binding domains"/>
    <property type="match status" value="1"/>
</dbReference>
<comment type="subunit">
    <text evidence="9 10">Homodimer, forms a heterotetramer with a Cas2 homodimer.</text>
</comment>
<feature type="binding site" evidence="10">
    <location>
        <position position="177"/>
    </location>
    <ligand>
        <name>Mn(2+)</name>
        <dbReference type="ChEBI" id="CHEBI:29035"/>
    </ligand>
</feature>
<feature type="domain" description="HTH cro/C1-type" evidence="11">
    <location>
        <begin position="463"/>
        <end position="510"/>
    </location>
</feature>
<dbReference type="InterPro" id="IPR042206">
    <property type="entry name" value="CRISPR-assoc_Cas1_C"/>
</dbReference>
<evidence type="ECO:0000256" key="4">
    <source>
        <dbReference type="ARBA" id="ARBA00022801"/>
    </source>
</evidence>
<dbReference type="InterPro" id="IPR010982">
    <property type="entry name" value="Lambda_DNA-bd_dom_sf"/>
</dbReference>
<evidence type="ECO:0000256" key="5">
    <source>
        <dbReference type="ARBA" id="ARBA00022842"/>
    </source>
</evidence>
<evidence type="ECO:0000256" key="10">
    <source>
        <dbReference type="HAMAP-Rule" id="MF_01470"/>
    </source>
</evidence>
<dbReference type="GO" id="GO:0016787">
    <property type="term" value="F:hydrolase activity"/>
    <property type="evidence" value="ECO:0007669"/>
    <property type="project" value="UniProtKB-KW"/>
</dbReference>
<organism evidence="12 13">
    <name type="scientific">Candidatus Sulfotelmatobacter kueseliae</name>
    <dbReference type="NCBI Taxonomy" id="2042962"/>
    <lineage>
        <taxon>Bacteria</taxon>
        <taxon>Pseudomonadati</taxon>
        <taxon>Acidobacteriota</taxon>
        <taxon>Terriglobia</taxon>
        <taxon>Terriglobales</taxon>
        <taxon>Candidatus Korobacteraceae</taxon>
        <taxon>Candidatus Sulfotelmatobacter</taxon>
    </lineage>
</organism>
<dbReference type="EMBL" id="OMOD01000079">
    <property type="protein sequence ID" value="SPF36945.1"/>
    <property type="molecule type" value="Genomic_DNA"/>
</dbReference>
<evidence type="ECO:0000313" key="12">
    <source>
        <dbReference type="EMBL" id="SPF36945.1"/>
    </source>
</evidence>
<keyword evidence="6 10" id="KW-0051">Antiviral defense</keyword>
<comment type="cofactor">
    <cofactor evidence="10">
        <name>Mg(2+)</name>
        <dbReference type="ChEBI" id="CHEBI:18420"/>
    </cofactor>
    <cofactor evidence="10">
        <name>Mn(2+)</name>
        <dbReference type="ChEBI" id="CHEBI:29035"/>
    </cofactor>
</comment>
<dbReference type="GO" id="GO:0003677">
    <property type="term" value="F:DNA binding"/>
    <property type="evidence" value="ECO:0007669"/>
    <property type="project" value="UniProtKB-KW"/>
</dbReference>
<evidence type="ECO:0000313" key="13">
    <source>
        <dbReference type="Proteomes" id="UP000238701"/>
    </source>
</evidence>
<keyword evidence="8 10" id="KW-0464">Manganese</keyword>
<feature type="binding site" evidence="10">
    <location>
        <position position="275"/>
    </location>
    <ligand>
        <name>Mn(2+)</name>
        <dbReference type="ChEBI" id="CHEBI:29035"/>
    </ligand>
</feature>
<name>A0A2U3KBB7_9BACT</name>
<evidence type="ECO:0000256" key="9">
    <source>
        <dbReference type="ARBA" id="ARBA00038592"/>
    </source>
</evidence>
<keyword evidence="2 10" id="KW-0479">Metal-binding</keyword>
<dbReference type="AlphaFoldDB" id="A0A2U3KBB7"/>
<sequence length="511" mass="56086">MAASSTLPQQNIYRKSPVGKTGVLTLTGFGIKVRMQSGHLEIEDGIGLERRKIRLARVGHGLKRLVCIGSDGFVSLAALRWLADQDAAFTMLDRNGKVLAVTGPVRPSDAKLRRAQALAHSSGVALRIARELISQKLTAQELVARRKLLDSTTADSIAQFRVELPTADSITTVRLIESQAARAYWSAWRTLPINFPRKDESRLAAHWRSFGARISPLTGSPRLACNPPNAILNYLYSLAEAEARLAASAMGLDPGLGVLHTDTTARDSLACDLMEPIRAQIDSYLIDWVTHQPLRREWFFEQRDGNCRLMGSFAARLAETAPTWGRAVAPIAEWVARAFWSTIRKPDTPLATRLTQANKREAKGTACPPLSNPPQPQNVCLGCGKAVATASTRCATCAIEVSRKRMLEVAKRGRVASKSAQSRARVAATQHRQQTAQRNWQPSSQPAWLTEEAYAKQIQPLLRNISLSQIASAIGVSILYASDIRRGRRRPHPRHWQALAELVGLPPGGAH</sequence>
<dbReference type="NCBIfam" id="TIGR00287">
    <property type="entry name" value="cas1"/>
    <property type="match status" value="1"/>
</dbReference>
<dbReference type="CDD" id="cd09634">
    <property type="entry name" value="Cas1_I-II-III"/>
    <property type="match status" value="1"/>
</dbReference>
<reference evidence="13" key="1">
    <citation type="submission" date="2018-02" db="EMBL/GenBank/DDBJ databases">
        <authorList>
            <person name="Hausmann B."/>
        </authorList>
    </citation>
    <scope>NUCLEOTIDE SEQUENCE [LARGE SCALE GENOMIC DNA]</scope>
    <source>
        <strain evidence="13">Peat soil MAG SbA1</strain>
    </source>
</reference>
<gene>
    <name evidence="10" type="primary">cas1</name>
    <name evidence="12" type="ORF">SBA1_170061</name>
</gene>
<dbReference type="Pfam" id="PF01381">
    <property type="entry name" value="HTH_3"/>
    <property type="match status" value="1"/>
</dbReference>
<dbReference type="HAMAP" id="MF_01470">
    <property type="entry name" value="Cas1"/>
    <property type="match status" value="1"/>
</dbReference>
<evidence type="ECO:0000256" key="3">
    <source>
        <dbReference type="ARBA" id="ARBA00022759"/>
    </source>
</evidence>
<proteinExistence type="inferred from homology"/>